<dbReference type="OrthoDB" id="669636at2"/>
<organism evidence="1 2">
    <name type="scientific">Flavilitoribacter nigricans (strain ATCC 23147 / DSM 23189 / NBRC 102662 / NCIMB 1420 / SS-2)</name>
    <name type="common">Lewinella nigricans</name>
    <dbReference type="NCBI Taxonomy" id="1122177"/>
    <lineage>
        <taxon>Bacteria</taxon>
        <taxon>Pseudomonadati</taxon>
        <taxon>Bacteroidota</taxon>
        <taxon>Saprospiria</taxon>
        <taxon>Saprospirales</taxon>
        <taxon>Lewinellaceae</taxon>
        <taxon>Flavilitoribacter</taxon>
    </lineage>
</organism>
<protein>
    <recommendedName>
        <fullName evidence="3">DUF4136 domain-containing protein</fullName>
    </recommendedName>
</protein>
<sequence length="208" mass="22620">MKNAFFLLVAVVVFTLGSCSPKIYVSPEGKSLAGSHHTIAIAPPTVSIAARKKVDAEALKEQQKTESVNFQKEMYSWLLKRKMQNRITVDIQDIATTTTLLQRAGYYDDQPMTPAEICKALGVDGLITSNYALSKPMSDGGAIALGIVFGAWGPTNQTVVNVEIHDNGKEQMIWSYNHQAAGSIGSSPGQLVDVLMRNASKKMPYTIN</sequence>
<keyword evidence="2" id="KW-1185">Reference proteome</keyword>
<evidence type="ECO:0000313" key="2">
    <source>
        <dbReference type="Proteomes" id="UP000223913"/>
    </source>
</evidence>
<dbReference type="EMBL" id="PDUD01000017">
    <property type="protein sequence ID" value="PHN06550.1"/>
    <property type="molecule type" value="Genomic_DNA"/>
</dbReference>
<evidence type="ECO:0000313" key="1">
    <source>
        <dbReference type="EMBL" id="PHN06550.1"/>
    </source>
</evidence>
<dbReference type="RefSeq" id="WP_099149806.1">
    <property type="nucleotide sequence ID" value="NZ_PDUD01000017.1"/>
</dbReference>
<evidence type="ECO:0008006" key="3">
    <source>
        <dbReference type="Google" id="ProtNLM"/>
    </source>
</evidence>
<dbReference type="Gene3D" id="3.40.50.10610">
    <property type="entry name" value="ABC-type transport auxiliary lipoprotein component"/>
    <property type="match status" value="1"/>
</dbReference>
<reference evidence="1 2" key="1">
    <citation type="submission" date="2017-10" db="EMBL/GenBank/DDBJ databases">
        <title>The draft genome sequence of Lewinella nigricans NBRC 102662.</title>
        <authorList>
            <person name="Wang K."/>
        </authorList>
    </citation>
    <scope>NUCLEOTIDE SEQUENCE [LARGE SCALE GENOMIC DNA]</scope>
    <source>
        <strain evidence="1 2">NBRC 102662</strain>
    </source>
</reference>
<name>A0A2D0NDU8_FLAN2</name>
<gene>
    <name evidence="1" type="ORF">CRP01_09605</name>
</gene>
<accession>A0A2D0NDU8</accession>
<dbReference type="PROSITE" id="PS51257">
    <property type="entry name" value="PROKAR_LIPOPROTEIN"/>
    <property type="match status" value="1"/>
</dbReference>
<comment type="caution">
    <text evidence="1">The sequence shown here is derived from an EMBL/GenBank/DDBJ whole genome shotgun (WGS) entry which is preliminary data.</text>
</comment>
<dbReference type="AlphaFoldDB" id="A0A2D0NDU8"/>
<proteinExistence type="predicted"/>
<dbReference type="Proteomes" id="UP000223913">
    <property type="component" value="Unassembled WGS sequence"/>
</dbReference>